<dbReference type="HOGENOM" id="CLU_1084571_0_0_0"/>
<evidence type="ECO:0008006" key="4">
    <source>
        <dbReference type="Google" id="ProtNLM"/>
    </source>
</evidence>
<feature type="compositionally biased region" description="Basic and acidic residues" evidence="1">
    <location>
        <begin position="185"/>
        <end position="194"/>
    </location>
</feature>
<protein>
    <recommendedName>
        <fullName evidence="4">Lipoprotein</fullName>
    </recommendedName>
</protein>
<reference evidence="2 3" key="1">
    <citation type="journal article" date="2010" name="Proc. Natl. Acad. Sci. U.S.A.">
        <title>A Nitrospira metagenome illuminates the physiology and evolution of globally important nitrite-oxidizing bacteria.</title>
        <authorList>
            <person name="Lucker S."/>
            <person name="Wagner M."/>
            <person name="Maixner F."/>
            <person name="Pelletier E."/>
            <person name="Koch H."/>
            <person name="Vacherie B."/>
            <person name="Rattei T."/>
            <person name="Sinninghe Damste J."/>
            <person name="Spieck E."/>
            <person name="Le Paslier D."/>
            <person name="Daims H."/>
        </authorList>
    </citation>
    <scope>NUCLEOTIDE SEQUENCE [LARGE SCALE GENOMIC DNA]</scope>
</reference>
<dbReference type="eggNOG" id="COG2433">
    <property type="taxonomic scope" value="Bacteria"/>
</dbReference>
<keyword evidence="3" id="KW-1185">Reference proteome</keyword>
<sequence length="256" mass="29040">MWQLRNRAVLLGFGILSACSTVSSPPGETPYFYGDGSDGKALQAIIRKESQLVPKCASKNTCDHVFFTRALASLYESRESASQYFEKVIAVAPKSQLAASSRLWLQLLQSEEVPADQSWIRSIWNAPATAHTQRLLSQAIERTVHDLLDRELTIQQLRALQDSEAQSLEALQRELQDQERKAELFNSRREHPRMSVEPATLQSLQRQVSDRDRKIEELTSQLEALKRIDQEMRGKTRPIKPPSNVFSPQQPESSKP</sequence>
<feature type="compositionally biased region" description="Polar residues" evidence="1">
    <location>
        <begin position="244"/>
        <end position="256"/>
    </location>
</feature>
<name>D8PFE4_9BACT</name>
<proteinExistence type="predicted"/>
<evidence type="ECO:0000256" key="1">
    <source>
        <dbReference type="SAM" id="MobiDB-lite"/>
    </source>
</evidence>
<gene>
    <name evidence="2" type="ORF">NIDE2266</name>
</gene>
<dbReference type="Proteomes" id="UP000001660">
    <property type="component" value="Chromosome"/>
</dbReference>
<dbReference type="KEGG" id="nde:NIDE2266"/>
<dbReference type="EMBL" id="FP929003">
    <property type="protein sequence ID" value="CBK41981.1"/>
    <property type="molecule type" value="Genomic_DNA"/>
</dbReference>
<dbReference type="PROSITE" id="PS51257">
    <property type="entry name" value="PROKAR_LIPOPROTEIN"/>
    <property type="match status" value="1"/>
</dbReference>
<dbReference type="STRING" id="330214.NIDE2266"/>
<dbReference type="AlphaFoldDB" id="D8PFE4"/>
<accession>D8PFE4</accession>
<feature type="region of interest" description="Disordered" evidence="1">
    <location>
        <begin position="226"/>
        <end position="256"/>
    </location>
</feature>
<dbReference type="OrthoDB" id="9775100at2"/>
<evidence type="ECO:0000313" key="3">
    <source>
        <dbReference type="Proteomes" id="UP000001660"/>
    </source>
</evidence>
<feature type="region of interest" description="Disordered" evidence="1">
    <location>
        <begin position="185"/>
        <end position="212"/>
    </location>
</feature>
<evidence type="ECO:0000313" key="2">
    <source>
        <dbReference type="EMBL" id="CBK41981.1"/>
    </source>
</evidence>
<organism evidence="2 3">
    <name type="scientific">Nitrospira defluvii</name>
    <dbReference type="NCBI Taxonomy" id="330214"/>
    <lineage>
        <taxon>Bacteria</taxon>
        <taxon>Pseudomonadati</taxon>
        <taxon>Nitrospirota</taxon>
        <taxon>Nitrospiria</taxon>
        <taxon>Nitrospirales</taxon>
        <taxon>Nitrospiraceae</taxon>
        <taxon>Nitrospira</taxon>
    </lineage>
</organism>